<protein>
    <submittedName>
        <fullName evidence="1">Uncharacterized protein</fullName>
    </submittedName>
</protein>
<dbReference type="Proteomes" id="UP000784880">
    <property type="component" value="Unassembled WGS sequence"/>
</dbReference>
<keyword evidence="2" id="KW-1185">Reference proteome</keyword>
<evidence type="ECO:0000313" key="2">
    <source>
        <dbReference type="Proteomes" id="UP000784880"/>
    </source>
</evidence>
<accession>A0ABS6JLG8</accession>
<proteinExistence type="predicted"/>
<reference evidence="1 2" key="1">
    <citation type="submission" date="2021-06" db="EMBL/GenBank/DDBJ databases">
        <title>Bacillus sp. RD4P76, an endophyte from a halophyte.</title>
        <authorList>
            <person name="Sun J.-Q."/>
        </authorList>
    </citation>
    <scope>NUCLEOTIDE SEQUENCE [LARGE SCALE GENOMIC DNA]</scope>
    <source>
        <strain evidence="1 2">CGMCC 1.15917</strain>
    </source>
</reference>
<name>A0ABS6JLG8_9BACI</name>
<sequence>MWLALIIGLAVLMVVFSVVNSIKNKRTNKEGGPEESERSCKTCMKEIPSDFSKALCPHCKNFLT</sequence>
<dbReference type="RefSeq" id="WP_217068358.1">
    <property type="nucleotide sequence ID" value="NZ_JAHQCS010000162.1"/>
</dbReference>
<dbReference type="EMBL" id="JAHQCS010000162">
    <property type="protein sequence ID" value="MBU9714054.1"/>
    <property type="molecule type" value="Genomic_DNA"/>
</dbReference>
<organism evidence="1 2">
    <name type="scientific">Evansella tamaricis</name>
    <dbReference type="NCBI Taxonomy" id="2069301"/>
    <lineage>
        <taxon>Bacteria</taxon>
        <taxon>Bacillati</taxon>
        <taxon>Bacillota</taxon>
        <taxon>Bacilli</taxon>
        <taxon>Bacillales</taxon>
        <taxon>Bacillaceae</taxon>
        <taxon>Evansella</taxon>
    </lineage>
</organism>
<gene>
    <name evidence="1" type="ORF">KS419_20165</name>
</gene>
<comment type="caution">
    <text evidence="1">The sequence shown here is derived from an EMBL/GenBank/DDBJ whole genome shotgun (WGS) entry which is preliminary data.</text>
</comment>
<evidence type="ECO:0000313" key="1">
    <source>
        <dbReference type="EMBL" id="MBU9714054.1"/>
    </source>
</evidence>